<dbReference type="PROSITE" id="PS00092">
    <property type="entry name" value="N6_MTASE"/>
    <property type="match status" value="1"/>
</dbReference>
<proteinExistence type="predicted"/>
<dbReference type="PANTHER" id="PTHR18895">
    <property type="entry name" value="HEMK METHYLTRANSFERASE"/>
    <property type="match status" value="1"/>
</dbReference>
<organism evidence="5 6">
    <name type="scientific">Ustilago trichophora</name>
    <dbReference type="NCBI Taxonomy" id="86804"/>
    <lineage>
        <taxon>Eukaryota</taxon>
        <taxon>Fungi</taxon>
        <taxon>Dikarya</taxon>
        <taxon>Basidiomycota</taxon>
        <taxon>Ustilaginomycotina</taxon>
        <taxon>Ustilaginomycetes</taxon>
        <taxon>Ustilaginales</taxon>
        <taxon>Ustilaginaceae</taxon>
        <taxon>Ustilago</taxon>
    </lineage>
</organism>
<dbReference type="InterPro" id="IPR050320">
    <property type="entry name" value="N5-glutamine_MTase"/>
</dbReference>
<dbReference type="PROSITE" id="PS01196">
    <property type="entry name" value="PEPT_TRNA_HYDROL_2"/>
    <property type="match status" value="1"/>
</dbReference>
<keyword evidence="3" id="KW-0949">S-adenosyl-L-methionine</keyword>
<feature type="region of interest" description="Disordered" evidence="4">
    <location>
        <begin position="34"/>
        <end position="55"/>
    </location>
</feature>
<dbReference type="GO" id="GO:0003676">
    <property type="term" value="F:nucleic acid binding"/>
    <property type="evidence" value="ECO:0007669"/>
    <property type="project" value="InterPro"/>
</dbReference>
<feature type="compositionally biased region" description="Low complexity" evidence="4">
    <location>
        <begin position="332"/>
        <end position="341"/>
    </location>
</feature>
<evidence type="ECO:0000313" key="6">
    <source>
        <dbReference type="Proteomes" id="UP000324022"/>
    </source>
</evidence>
<feature type="compositionally biased region" description="Polar residues" evidence="4">
    <location>
        <begin position="584"/>
        <end position="602"/>
    </location>
</feature>
<dbReference type="PANTHER" id="PTHR18895:SF74">
    <property type="entry name" value="MTRF1L RELEASE FACTOR GLUTAMINE METHYLTRANSFERASE"/>
    <property type="match status" value="1"/>
</dbReference>
<name>A0A5C3E937_9BASI</name>
<gene>
    <name evidence="5" type="ORF">UTRI_02345</name>
</gene>
<dbReference type="Gene3D" id="3.40.50.150">
    <property type="entry name" value="Vaccinia Virus protein VP39"/>
    <property type="match status" value="1"/>
</dbReference>
<dbReference type="SUPFAM" id="SSF53178">
    <property type="entry name" value="Peptidyl-tRNA hydrolase-like"/>
    <property type="match status" value="1"/>
</dbReference>
<evidence type="ECO:0000256" key="1">
    <source>
        <dbReference type="ARBA" id="ARBA00022603"/>
    </source>
</evidence>
<dbReference type="GO" id="GO:0005739">
    <property type="term" value="C:mitochondrion"/>
    <property type="evidence" value="ECO:0007669"/>
    <property type="project" value="TreeGrafter"/>
</dbReference>
<dbReference type="InterPro" id="IPR002052">
    <property type="entry name" value="DNA_methylase_N6_adenine_CS"/>
</dbReference>
<dbReference type="Pfam" id="PF01195">
    <property type="entry name" value="Pept_tRNA_hydro"/>
    <property type="match status" value="1"/>
</dbReference>
<evidence type="ECO:0000256" key="3">
    <source>
        <dbReference type="ARBA" id="ARBA00022691"/>
    </source>
</evidence>
<evidence type="ECO:0000256" key="4">
    <source>
        <dbReference type="SAM" id="MobiDB-lite"/>
    </source>
</evidence>
<dbReference type="AlphaFoldDB" id="A0A5C3E937"/>
<dbReference type="GO" id="GO:0032259">
    <property type="term" value="P:methylation"/>
    <property type="evidence" value="ECO:0007669"/>
    <property type="project" value="UniProtKB-KW"/>
</dbReference>
<dbReference type="InterPro" id="IPR036416">
    <property type="entry name" value="Pept_tRNA_hydro_sf"/>
</dbReference>
<feature type="region of interest" description="Disordered" evidence="4">
    <location>
        <begin position="651"/>
        <end position="704"/>
    </location>
</feature>
<keyword evidence="1 5" id="KW-0489">Methyltransferase</keyword>
<dbReference type="InterPro" id="IPR018171">
    <property type="entry name" value="Pept_tRNA_hydro_CS"/>
</dbReference>
<dbReference type="Gene3D" id="3.40.50.1470">
    <property type="entry name" value="Peptidyl-tRNA hydrolase"/>
    <property type="match status" value="1"/>
</dbReference>
<evidence type="ECO:0000256" key="2">
    <source>
        <dbReference type="ARBA" id="ARBA00022679"/>
    </source>
</evidence>
<accession>A0A5C3E937</accession>
<dbReference type="OrthoDB" id="269872at2759"/>
<dbReference type="CDD" id="cd02440">
    <property type="entry name" value="AdoMet_MTases"/>
    <property type="match status" value="1"/>
</dbReference>
<dbReference type="GO" id="GO:0008276">
    <property type="term" value="F:protein methyltransferase activity"/>
    <property type="evidence" value="ECO:0007669"/>
    <property type="project" value="InterPro"/>
</dbReference>
<sequence>MLASNVRAPAGNFIRPFILLRRFARPLHSAATASTLSSSSNVSSPTSSPSSSRARRFWTTDEPLIRALRRRQETYRLVGISNNARKKAERLEAVQLAKSEIRWTVQHVRALQASASTSESSAATSALNRASRRKLISMVAQMTKCNVPISYLLGSVPFGNLPQELTVRPPILLPRPETEHWATEVVDRLVKSLDPTRERGQSIRIVDLCTGSGCIALLVANALRAKLGPDGDWKVVACDRSSLAVDLARENATKLGLLKTDDCFSNLDIVQADIFSDSDMDQLAQLAGGPFDLILSNPPYIPRREWINLNAEVRKHEDPAALIGERSIAPATTTTSSSFSPDNPPSSAPSQDRQSYLDRHGLAFHHRLAELLHRPSFSAFPSTSSLPRLVAEYGKGQQRAVEKLHFEFKAPKDRMPTIVPVKGHTLVVVGVGNATTHPNTRHSIGQVVLEPLLQALIQQDREVRMRLRQIRDGLEENRIEALASGRIDVNHRDDWNQPVILNHLIGSEEMPMGLSKVNIGKSGGWAATMTLLIPCSPQFFSSSSLPDQHEVYQIQVALYKPWQAMNLSGVGVRSFLQSHHPAFTNPTPSPNTATLPRQQGESQEWRIENDLLILQDELDLPFNSVKLKHTGSARGHNGIRDIISRLDIPTSASSTSTSVNRKRGANTEVESGPKLSRIKIGIGRPEHSSNNESNKSSWLPSNLEPRKSKPITVDRWVLSPLTQTELQSCQAQDGQVSTLVKNLTLEWIRERCHFLTLGQVEQRNRVKIRSEKDQFGVFRSVWLE</sequence>
<keyword evidence="2 5" id="KW-0808">Transferase</keyword>
<dbReference type="NCBIfam" id="TIGR00536">
    <property type="entry name" value="hemK_fam"/>
    <property type="match status" value="1"/>
</dbReference>
<feature type="region of interest" description="Disordered" evidence="4">
    <location>
        <begin position="332"/>
        <end position="355"/>
    </location>
</feature>
<dbReference type="EMBL" id="OOIN01000013">
    <property type="protein sequence ID" value="SPO26071.1"/>
    <property type="molecule type" value="Genomic_DNA"/>
</dbReference>
<evidence type="ECO:0000313" key="5">
    <source>
        <dbReference type="EMBL" id="SPO26071.1"/>
    </source>
</evidence>
<feature type="compositionally biased region" description="Low complexity" evidence="4">
    <location>
        <begin position="34"/>
        <end position="52"/>
    </location>
</feature>
<dbReference type="InterPro" id="IPR029063">
    <property type="entry name" value="SAM-dependent_MTases_sf"/>
</dbReference>
<reference evidence="5 6" key="1">
    <citation type="submission" date="2018-03" db="EMBL/GenBank/DDBJ databases">
        <authorList>
            <person name="Guldener U."/>
        </authorList>
    </citation>
    <scope>NUCLEOTIDE SEQUENCE [LARGE SCALE GENOMIC DNA]</scope>
    <source>
        <strain evidence="5 6">NBRC100155</strain>
    </source>
</reference>
<protein>
    <submittedName>
        <fullName evidence="5">Related to MTQ1 - S-adenosylmethionine-dependent methyltransferase</fullName>
    </submittedName>
</protein>
<dbReference type="GO" id="GO:0004045">
    <property type="term" value="F:peptidyl-tRNA hydrolase activity"/>
    <property type="evidence" value="ECO:0007669"/>
    <property type="project" value="InterPro"/>
</dbReference>
<dbReference type="InterPro" id="IPR004556">
    <property type="entry name" value="HemK-like"/>
</dbReference>
<feature type="region of interest" description="Disordered" evidence="4">
    <location>
        <begin position="579"/>
        <end position="602"/>
    </location>
</feature>
<dbReference type="InterPro" id="IPR001328">
    <property type="entry name" value="Pept_tRNA_hydro"/>
</dbReference>
<keyword evidence="6" id="KW-1185">Reference proteome</keyword>
<dbReference type="SUPFAM" id="SSF53335">
    <property type="entry name" value="S-adenosyl-L-methionine-dependent methyltransferases"/>
    <property type="match status" value="1"/>
</dbReference>
<dbReference type="Proteomes" id="UP000324022">
    <property type="component" value="Unassembled WGS sequence"/>
</dbReference>